<dbReference type="VEuPathDB" id="FungiDB:TRIVIDRAFT_139557"/>
<evidence type="ECO:0008006" key="3">
    <source>
        <dbReference type="Google" id="ProtNLM"/>
    </source>
</evidence>
<dbReference type="OMA" id="TRCVFSH"/>
<feature type="non-terminal residue" evidence="1">
    <location>
        <position position="1"/>
    </location>
</feature>
<dbReference type="eggNOG" id="KOG0987">
    <property type="taxonomic scope" value="Eukaryota"/>
</dbReference>
<evidence type="ECO:0000313" key="1">
    <source>
        <dbReference type="EMBL" id="EHK18813.1"/>
    </source>
</evidence>
<dbReference type="CDD" id="cd18809">
    <property type="entry name" value="SF1_C_RecD"/>
    <property type="match status" value="1"/>
</dbReference>
<dbReference type="Proteomes" id="UP000007115">
    <property type="component" value="Unassembled WGS sequence"/>
</dbReference>
<organism evidence="1 2">
    <name type="scientific">Hypocrea virens (strain Gv29-8 / FGSC 10586)</name>
    <name type="common">Gliocladium virens</name>
    <name type="synonym">Trichoderma virens</name>
    <dbReference type="NCBI Taxonomy" id="413071"/>
    <lineage>
        <taxon>Eukaryota</taxon>
        <taxon>Fungi</taxon>
        <taxon>Dikarya</taxon>
        <taxon>Ascomycota</taxon>
        <taxon>Pezizomycotina</taxon>
        <taxon>Sordariomycetes</taxon>
        <taxon>Hypocreomycetidae</taxon>
        <taxon>Hypocreales</taxon>
        <taxon>Hypocreaceae</taxon>
        <taxon>Trichoderma</taxon>
    </lineage>
</organism>
<accession>G9N3C9</accession>
<dbReference type="AlphaFoldDB" id="G9N3C9"/>
<dbReference type="InterPro" id="IPR051055">
    <property type="entry name" value="PIF1_helicase"/>
</dbReference>
<dbReference type="RefSeq" id="XP_013953010.1">
    <property type="nucleotide sequence ID" value="XM_014097535.1"/>
</dbReference>
<dbReference type="PANTHER" id="PTHR47642">
    <property type="entry name" value="ATP-DEPENDENT DNA HELICASE"/>
    <property type="match status" value="1"/>
</dbReference>
<dbReference type="STRING" id="413071.G9N3C9"/>
<evidence type="ECO:0000313" key="2">
    <source>
        <dbReference type="Proteomes" id="UP000007115"/>
    </source>
</evidence>
<dbReference type="OrthoDB" id="432234at2759"/>
<protein>
    <recommendedName>
        <fullName evidence="3">ATP-dependent DNA helicase</fullName>
    </recommendedName>
</protein>
<dbReference type="HOGENOM" id="CLU_001324_6_0_1"/>
<proteinExistence type="predicted"/>
<dbReference type="InterPro" id="IPR027417">
    <property type="entry name" value="P-loop_NTPase"/>
</dbReference>
<dbReference type="PANTHER" id="PTHR47642:SF5">
    <property type="entry name" value="ATP-DEPENDENT DNA HELICASE"/>
    <property type="match status" value="1"/>
</dbReference>
<dbReference type="GeneID" id="25787792"/>
<feature type="non-terminal residue" evidence="1">
    <location>
        <position position="85"/>
    </location>
</feature>
<dbReference type="InParanoid" id="G9N3C9"/>
<dbReference type="Gene3D" id="3.40.50.300">
    <property type="entry name" value="P-loop containing nucleotide triphosphate hydrolases"/>
    <property type="match status" value="1"/>
</dbReference>
<gene>
    <name evidence="1" type="ORF">TRIVIDRAFT_139557</name>
</gene>
<dbReference type="EMBL" id="ABDF02000085">
    <property type="protein sequence ID" value="EHK18813.1"/>
    <property type="molecule type" value="Genomic_DNA"/>
</dbReference>
<keyword evidence="2" id="KW-1185">Reference proteome</keyword>
<reference evidence="1 2" key="1">
    <citation type="journal article" date="2011" name="Genome Biol.">
        <title>Comparative genome sequence analysis underscores mycoparasitism as the ancestral life style of Trichoderma.</title>
        <authorList>
            <person name="Kubicek C.P."/>
            <person name="Herrera-Estrella A."/>
            <person name="Seidl-Seiboth V."/>
            <person name="Martinez D.A."/>
            <person name="Druzhinina I.S."/>
            <person name="Thon M."/>
            <person name="Zeilinger S."/>
            <person name="Casas-Flores S."/>
            <person name="Horwitz B.A."/>
            <person name="Mukherjee P.K."/>
            <person name="Mukherjee M."/>
            <person name="Kredics L."/>
            <person name="Alcaraz L.D."/>
            <person name="Aerts A."/>
            <person name="Antal Z."/>
            <person name="Atanasova L."/>
            <person name="Cervantes-Badillo M.G."/>
            <person name="Challacombe J."/>
            <person name="Chertkov O."/>
            <person name="McCluskey K."/>
            <person name="Coulpier F."/>
            <person name="Deshpande N."/>
            <person name="von Doehren H."/>
            <person name="Ebbole D.J."/>
            <person name="Esquivel-Naranjo E.U."/>
            <person name="Fekete E."/>
            <person name="Flipphi M."/>
            <person name="Glaser F."/>
            <person name="Gomez-Rodriguez E.Y."/>
            <person name="Gruber S."/>
            <person name="Han C."/>
            <person name="Henrissat B."/>
            <person name="Hermosa R."/>
            <person name="Hernandez-Onate M."/>
            <person name="Karaffa L."/>
            <person name="Kosti I."/>
            <person name="Le Crom S."/>
            <person name="Lindquist E."/>
            <person name="Lucas S."/>
            <person name="Luebeck M."/>
            <person name="Luebeck P.S."/>
            <person name="Margeot A."/>
            <person name="Metz B."/>
            <person name="Misra M."/>
            <person name="Nevalainen H."/>
            <person name="Omann M."/>
            <person name="Packer N."/>
            <person name="Perrone G."/>
            <person name="Uresti-Rivera E.E."/>
            <person name="Salamov A."/>
            <person name="Schmoll M."/>
            <person name="Seiboth B."/>
            <person name="Shapiro H."/>
            <person name="Sukno S."/>
            <person name="Tamayo-Ramos J.A."/>
            <person name="Tisch D."/>
            <person name="Wiest A."/>
            <person name="Wilkinson H.H."/>
            <person name="Zhang M."/>
            <person name="Coutinho P.M."/>
            <person name="Kenerley C.M."/>
            <person name="Monte E."/>
            <person name="Baker S.E."/>
            <person name="Grigoriev I.V."/>
        </authorList>
    </citation>
    <scope>NUCLEOTIDE SEQUENCE [LARGE SCALE GENOMIC DNA]</scope>
    <source>
        <strain evidence="2">Gv29-8 / FGSC 10586</strain>
    </source>
</reference>
<comment type="caution">
    <text evidence="1">The sequence shown here is derived from an EMBL/GenBank/DDBJ whole genome shotgun (WGS) entry which is preliminary data.</text>
</comment>
<name>G9N3C9_HYPVG</name>
<sequence>EEWKVELPNGEVQAKRVQLPLILAWALSIHKAQGQTLERVTVNLGRVFEKGQAYVALSRATSQEGLRVLGFDKTKVMAHPRVINF</sequence>
<dbReference type="SUPFAM" id="SSF52540">
    <property type="entry name" value="P-loop containing nucleoside triphosphate hydrolases"/>
    <property type="match status" value="1"/>
</dbReference>